<proteinExistence type="inferred from homology"/>
<evidence type="ECO:0000256" key="5">
    <source>
        <dbReference type="ARBA" id="ARBA00022679"/>
    </source>
</evidence>
<evidence type="ECO:0000313" key="9">
    <source>
        <dbReference type="Proteomes" id="UP000009311"/>
    </source>
</evidence>
<dbReference type="SUPFAM" id="SSF53383">
    <property type="entry name" value="PLP-dependent transferases"/>
    <property type="match status" value="1"/>
</dbReference>
<name>I7IYX9_9LACO</name>
<dbReference type="GO" id="GO:0030170">
    <property type="term" value="F:pyridoxal phosphate binding"/>
    <property type="evidence" value="ECO:0007669"/>
    <property type="project" value="InterPro"/>
</dbReference>
<gene>
    <name evidence="8" type="ORF">BN53_01465</name>
</gene>
<reference evidence="8 9" key="1">
    <citation type="submission" date="2012-06" db="EMBL/GenBank/DDBJ databases">
        <title>Draft Genome Sequence of Lactobacillus pasteurii CRBIP 24.76T.</title>
        <authorList>
            <person name="Cousin S."/>
            <person name="Bouchier C."/>
            <person name="Loux V."/>
            <person name="Ma L."/>
            <person name="Creno S."/>
            <person name="Bizet C."/>
            <person name="Clermont D."/>
        </authorList>
    </citation>
    <scope>NUCLEOTIDE SEQUENCE [LARGE SCALE GENOMIC DNA]</scope>
    <source>
        <strain evidence="9">CRBIP 24.76T</strain>
    </source>
</reference>
<dbReference type="Gene3D" id="3.90.1150.10">
    <property type="entry name" value="Aspartate Aminotransferase, domain 1"/>
    <property type="match status" value="1"/>
</dbReference>
<evidence type="ECO:0000256" key="2">
    <source>
        <dbReference type="ARBA" id="ARBA00007441"/>
    </source>
</evidence>
<comment type="similarity">
    <text evidence="2">Belongs to the class-I pyridoxal-phosphate-dependent aminotransferase family.</text>
</comment>
<keyword evidence="6" id="KW-0663">Pyridoxal phosphate</keyword>
<dbReference type="CDD" id="cd00609">
    <property type="entry name" value="AAT_like"/>
    <property type="match status" value="1"/>
</dbReference>
<dbReference type="PATRIC" id="fig|1423790.3.peg.1828"/>
<sequence length="406" mass="46157">MLENLFSSRVKLDGKSRLVGLFPETHYIDNISFGGGAPEERLFPVAELKEAYQAAVQKEGAHAFQYHDIRGPEYLRQFLLKRAKDLVGIKNVDDSQLMLTAGGQQGIELVAKMLLNKGDAMAVEAPTYVGALAAFDNYEPTYYNVSMQDDGADLEQFEQLLQVHPEIKLFYTVPDFHNPTGITMSIAKRKHLVELANKYDFIILEDTPYRDLRYLGQSLPSVKSFDTEGRVIFLSSFSKILTPAFRIGWLVASPVVVQALTKLKLAEDLEVPYLPSATIEYYLKNNDLDEHIQSLRDLYQGKMEEMTTALNRYLPGVKVSYPEGGFFLWLELDEGIDTTKLLWENSVPKEHLVYVPSENFYANRDCKNGMRINFTGPSYQQIDDGVKRLSRMLLETSKKEFFVKAV</sequence>
<dbReference type="EMBL" id="CAKD01000012">
    <property type="protein sequence ID" value="CCI84777.1"/>
    <property type="molecule type" value="Genomic_DNA"/>
</dbReference>
<dbReference type="Gene3D" id="3.40.640.10">
    <property type="entry name" value="Type I PLP-dependent aspartate aminotransferase-like (Major domain)"/>
    <property type="match status" value="1"/>
</dbReference>
<evidence type="ECO:0000256" key="4">
    <source>
        <dbReference type="ARBA" id="ARBA00022576"/>
    </source>
</evidence>
<dbReference type="OrthoDB" id="9802328at2"/>
<dbReference type="Proteomes" id="UP000009311">
    <property type="component" value="Unassembled WGS sequence"/>
</dbReference>
<evidence type="ECO:0000256" key="3">
    <source>
        <dbReference type="ARBA" id="ARBA00011738"/>
    </source>
</evidence>
<dbReference type="eggNOG" id="COG1167">
    <property type="taxonomic scope" value="Bacteria"/>
</dbReference>
<dbReference type="InterPro" id="IPR050859">
    <property type="entry name" value="Class-I_PLP-dep_aminotransf"/>
</dbReference>
<keyword evidence="9" id="KW-1185">Reference proteome</keyword>
<keyword evidence="4 8" id="KW-0032">Aminotransferase</keyword>
<dbReference type="RefSeq" id="WP_009559333.1">
    <property type="nucleotide sequence ID" value="NZ_AYZN01000009.1"/>
</dbReference>
<comment type="subunit">
    <text evidence="3">Homodimer.</text>
</comment>
<comment type="caution">
    <text evidence="8">The sequence shown here is derived from an EMBL/GenBank/DDBJ whole genome shotgun (WGS) entry which is preliminary data.</text>
</comment>
<dbReference type="InterPro" id="IPR015422">
    <property type="entry name" value="PyrdxlP-dep_Trfase_small"/>
</dbReference>
<organism evidence="8 9">
    <name type="scientific">Lactobacillus pasteurii DSM 23907 = CRBIP 24.76</name>
    <dbReference type="NCBI Taxonomy" id="1423790"/>
    <lineage>
        <taxon>Bacteria</taxon>
        <taxon>Bacillati</taxon>
        <taxon>Bacillota</taxon>
        <taxon>Bacilli</taxon>
        <taxon>Lactobacillales</taxon>
        <taxon>Lactobacillaceae</taxon>
        <taxon>Lactobacillus</taxon>
    </lineage>
</organism>
<evidence type="ECO:0000259" key="7">
    <source>
        <dbReference type="Pfam" id="PF00155"/>
    </source>
</evidence>
<dbReference type="PANTHER" id="PTHR42790:SF19">
    <property type="entry name" value="KYNURENINE_ALPHA-AMINOADIPATE AMINOTRANSFERASE, MITOCHONDRIAL"/>
    <property type="match status" value="1"/>
</dbReference>
<dbReference type="AlphaFoldDB" id="I7IYX9"/>
<dbReference type="InterPro" id="IPR015421">
    <property type="entry name" value="PyrdxlP-dep_Trfase_major"/>
</dbReference>
<feature type="domain" description="Aminotransferase class I/classII large" evidence="7">
    <location>
        <begin position="47"/>
        <end position="389"/>
    </location>
</feature>
<dbReference type="PANTHER" id="PTHR42790">
    <property type="entry name" value="AMINOTRANSFERASE"/>
    <property type="match status" value="1"/>
</dbReference>
<dbReference type="InterPro" id="IPR015424">
    <property type="entry name" value="PyrdxlP-dep_Trfase"/>
</dbReference>
<evidence type="ECO:0000256" key="1">
    <source>
        <dbReference type="ARBA" id="ARBA00001933"/>
    </source>
</evidence>
<protein>
    <submittedName>
        <fullName evidence="8">Aminotransferase</fullName>
    </submittedName>
</protein>
<dbReference type="GO" id="GO:0008483">
    <property type="term" value="F:transaminase activity"/>
    <property type="evidence" value="ECO:0007669"/>
    <property type="project" value="UniProtKB-KW"/>
</dbReference>
<evidence type="ECO:0000256" key="6">
    <source>
        <dbReference type="ARBA" id="ARBA00022898"/>
    </source>
</evidence>
<dbReference type="STRING" id="1423790.BN53_01465"/>
<accession>I7IYX9</accession>
<dbReference type="GO" id="GO:1901605">
    <property type="term" value="P:alpha-amino acid metabolic process"/>
    <property type="evidence" value="ECO:0007669"/>
    <property type="project" value="TreeGrafter"/>
</dbReference>
<dbReference type="InterPro" id="IPR004839">
    <property type="entry name" value="Aminotransferase_I/II_large"/>
</dbReference>
<dbReference type="Pfam" id="PF00155">
    <property type="entry name" value="Aminotran_1_2"/>
    <property type="match status" value="1"/>
</dbReference>
<comment type="cofactor">
    <cofactor evidence="1">
        <name>pyridoxal 5'-phosphate</name>
        <dbReference type="ChEBI" id="CHEBI:597326"/>
    </cofactor>
</comment>
<dbReference type="FunFam" id="3.40.640.10:FF:000053">
    <property type="entry name" value="Aminotransferase, class I"/>
    <property type="match status" value="1"/>
</dbReference>
<evidence type="ECO:0000313" key="8">
    <source>
        <dbReference type="EMBL" id="CCI84777.1"/>
    </source>
</evidence>
<keyword evidence="5 8" id="KW-0808">Transferase</keyword>